<dbReference type="EMBL" id="JAQQWL010000002">
    <property type="protein sequence ID" value="KAK8086104.1"/>
    <property type="molecule type" value="Genomic_DNA"/>
</dbReference>
<dbReference type="RefSeq" id="XP_066720628.1">
    <property type="nucleotide sequence ID" value="XM_066852487.1"/>
</dbReference>
<evidence type="ECO:0000256" key="1">
    <source>
        <dbReference type="SAM" id="MobiDB-lite"/>
    </source>
</evidence>
<name>A0ABR1WSH9_9PEZI</name>
<evidence type="ECO:0000313" key="3">
    <source>
        <dbReference type="Proteomes" id="UP001480595"/>
    </source>
</evidence>
<accession>A0ABR1WSH9</accession>
<feature type="region of interest" description="Disordered" evidence="1">
    <location>
        <begin position="38"/>
        <end position="68"/>
    </location>
</feature>
<proteinExistence type="predicted"/>
<reference evidence="2 3" key="1">
    <citation type="submission" date="2023-01" db="EMBL/GenBank/DDBJ databases">
        <title>Analysis of 21 Apiospora genomes using comparative genomics revels a genus with tremendous synthesis potential of carbohydrate active enzymes and secondary metabolites.</title>
        <authorList>
            <person name="Sorensen T."/>
        </authorList>
    </citation>
    <scope>NUCLEOTIDE SEQUENCE [LARGE SCALE GENOMIC DNA]</scope>
    <source>
        <strain evidence="2 3">CBS 135458</strain>
    </source>
</reference>
<gene>
    <name evidence="2" type="ORF">PG994_001078</name>
</gene>
<protein>
    <submittedName>
        <fullName evidence="2">Uncharacterized protein</fullName>
    </submittedName>
</protein>
<dbReference type="Proteomes" id="UP001480595">
    <property type="component" value="Unassembled WGS sequence"/>
</dbReference>
<organism evidence="2 3">
    <name type="scientific">Apiospora phragmitis</name>
    <dbReference type="NCBI Taxonomy" id="2905665"/>
    <lineage>
        <taxon>Eukaryota</taxon>
        <taxon>Fungi</taxon>
        <taxon>Dikarya</taxon>
        <taxon>Ascomycota</taxon>
        <taxon>Pezizomycotina</taxon>
        <taxon>Sordariomycetes</taxon>
        <taxon>Xylariomycetidae</taxon>
        <taxon>Amphisphaeriales</taxon>
        <taxon>Apiosporaceae</taxon>
        <taxon>Apiospora</taxon>
    </lineage>
</organism>
<comment type="caution">
    <text evidence="2">The sequence shown here is derived from an EMBL/GenBank/DDBJ whole genome shotgun (WGS) entry which is preliminary data.</text>
</comment>
<keyword evidence="3" id="KW-1185">Reference proteome</keyword>
<sequence>MALSVLIRAGGVYGHLLPRWAADLSRKKLLRLVLPSQQGSGSRANFSSSPSAAAATSLPPTPPTLYGRRDLTPEAERRLMKMVSQFGERLEFANTPFTTIIPGPLQPHSPPAFPPTEAAAAEEAVTNGVQTQRAVGKKKRVDGLKALETITLK</sequence>
<evidence type="ECO:0000313" key="2">
    <source>
        <dbReference type="EMBL" id="KAK8086104.1"/>
    </source>
</evidence>
<dbReference type="GeneID" id="92085550"/>
<feature type="compositionally biased region" description="Low complexity" evidence="1">
    <location>
        <begin position="47"/>
        <end position="58"/>
    </location>
</feature>